<evidence type="ECO:0000259" key="4">
    <source>
        <dbReference type="PROSITE" id="PS51898"/>
    </source>
</evidence>
<dbReference type="Proteomes" id="UP000007722">
    <property type="component" value="Chromosome"/>
</dbReference>
<dbReference type="GO" id="GO:0006310">
    <property type="term" value="P:DNA recombination"/>
    <property type="evidence" value="ECO:0007669"/>
    <property type="project" value="UniProtKB-KW"/>
</dbReference>
<dbReference type="KEGG" id="mvo:Mvol_0007"/>
<dbReference type="PANTHER" id="PTHR30349">
    <property type="entry name" value="PHAGE INTEGRASE-RELATED"/>
    <property type="match status" value="1"/>
</dbReference>
<dbReference type="Gene3D" id="1.10.443.10">
    <property type="entry name" value="Intergrase catalytic core"/>
    <property type="match status" value="1"/>
</dbReference>
<evidence type="ECO:0000256" key="3">
    <source>
        <dbReference type="ARBA" id="ARBA00023172"/>
    </source>
</evidence>
<sequence>MKNKRINNNQKSKWETMRTDVINTQRNQNINSKNKQYRVKKHYCKEWLTKEELKVFIETIEYSEHKLFFKMLYGMALRVSELLKIKVQDLQLKEGVCKLWDTKTDYFQVCLIPDWLINDIKEYIALKSLDSSQELFKFNNRKYVWELAKKYSKMAELDKDISTHTFRRSRALHLLNDGVPLEKVSKYLRHKSIGTTMSYIRITVVDLKQELDKIDDWYEL</sequence>
<dbReference type="PANTHER" id="PTHR30349:SF41">
    <property type="entry name" value="INTEGRASE_RECOMBINASE PROTEIN MJ0367-RELATED"/>
    <property type="match status" value="1"/>
</dbReference>
<dbReference type="eggNOG" id="arCOG01241">
    <property type="taxonomic scope" value="Archaea"/>
</dbReference>
<dbReference type="InParanoid" id="D7DRA7"/>
<dbReference type="GO" id="GO:0003677">
    <property type="term" value="F:DNA binding"/>
    <property type="evidence" value="ECO:0007669"/>
    <property type="project" value="UniProtKB-KW"/>
</dbReference>
<dbReference type="Pfam" id="PF00589">
    <property type="entry name" value="Phage_integrase"/>
    <property type="match status" value="1"/>
</dbReference>
<accession>D7DRA7</accession>
<name>D7DRA7_METV3</name>
<keyword evidence="2" id="KW-0238">DNA-binding</keyword>
<dbReference type="AlphaFoldDB" id="D7DRA7"/>
<gene>
    <name evidence="5" type="ordered locus">Mvol_0007</name>
</gene>
<dbReference type="InterPro" id="IPR002104">
    <property type="entry name" value="Integrase_catalytic"/>
</dbReference>
<dbReference type="InterPro" id="IPR013762">
    <property type="entry name" value="Integrase-like_cat_sf"/>
</dbReference>
<evidence type="ECO:0000256" key="2">
    <source>
        <dbReference type="ARBA" id="ARBA00023125"/>
    </source>
</evidence>
<dbReference type="PROSITE" id="PS51898">
    <property type="entry name" value="TYR_RECOMBINASE"/>
    <property type="match status" value="1"/>
</dbReference>
<keyword evidence="1" id="KW-0229">DNA integration</keyword>
<feature type="domain" description="Tyr recombinase" evidence="4">
    <location>
        <begin position="43"/>
        <end position="212"/>
    </location>
</feature>
<dbReference type="InterPro" id="IPR011010">
    <property type="entry name" value="DNA_brk_join_enz"/>
</dbReference>
<dbReference type="InterPro" id="IPR050090">
    <property type="entry name" value="Tyrosine_recombinase_XerCD"/>
</dbReference>
<proteinExistence type="predicted"/>
<evidence type="ECO:0000313" key="5">
    <source>
        <dbReference type="EMBL" id="ADI35667.1"/>
    </source>
</evidence>
<keyword evidence="6" id="KW-1185">Reference proteome</keyword>
<evidence type="ECO:0000313" key="6">
    <source>
        <dbReference type="Proteomes" id="UP000007722"/>
    </source>
</evidence>
<protein>
    <submittedName>
        <fullName evidence="5">Integrase family protein</fullName>
    </submittedName>
</protein>
<dbReference type="HOGENOM" id="CLU_1478942_0_0_2"/>
<dbReference type="STRING" id="456320.Mvol_0007"/>
<organism evidence="5 6">
    <name type="scientific">Methanococcus voltae (strain ATCC BAA-1334 / A3)</name>
    <dbReference type="NCBI Taxonomy" id="456320"/>
    <lineage>
        <taxon>Archaea</taxon>
        <taxon>Methanobacteriati</taxon>
        <taxon>Methanobacteriota</taxon>
        <taxon>Methanomada group</taxon>
        <taxon>Methanococci</taxon>
        <taxon>Methanococcales</taxon>
        <taxon>Methanococcaceae</taxon>
        <taxon>Methanococcus</taxon>
    </lineage>
</organism>
<keyword evidence="3" id="KW-0233">DNA recombination</keyword>
<dbReference type="EMBL" id="CP002057">
    <property type="protein sequence ID" value="ADI35667.1"/>
    <property type="molecule type" value="Genomic_DNA"/>
</dbReference>
<dbReference type="SUPFAM" id="SSF56349">
    <property type="entry name" value="DNA breaking-rejoining enzymes"/>
    <property type="match status" value="1"/>
</dbReference>
<dbReference type="GO" id="GO:0015074">
    <property type="term" value="P:DNA integration"/>
    <property type="evidence" value="ECO:0007669"/>
    <property type="project" value="UniProtKB-KW"/>
</dbReference>
<reference evidence="5 6" key="1">
    <citation type="submission" date="2010-05" db="EMBL/GenBank/DDBJ databases">
        <title>Complete sequence of Methanococcus voltae A3.</title>
        <authorList>
            <consortium name="US DOE Joint Genome Institute"/>
            <person name="Lucas S."/>
            <person name="Copeland A."/>
            <person name="Lapidus A."/>
            <person name="Cheng J.-F."/>
            <person name="Bruce D."/>
            <person name="Goodwin L."/>
            <person name="Pitluck S."/>
            <person name="Lowry S."/>
            <person name="Clum A."/>
            <person name="Land M."/>
            <person name="Hauser L."/>
            <person name="Kyrpides N."/>
            <person name="Mikhailova N."/>
            <person name="Whitman W.B."/>
            <person name="Woyke T."/>
        </authorList>
    </citation>
    <scope>NUCLEOTIDE SEQUENCE [LARGE SCALE GENOMIC DNA]</scope>
    <source>
        <strain evidence="6">ATCC BAA-1334 / A3</strain>
    </source>
</reference>
<evidence type="ECO:0000256" key="1">
    <source>
        <dbReference type="ARBA" id="ARBA00022908"/>
    </source>
</evidence>